<dbReference type="EMBL" id="BARW01029283">
    <property type="protein sequence ID" value="GAJ07798.1"/>
    <property type="molecule type" value="Genomic_DNA"/>
</dbReference>
<feature type="non-terminal residue" evidence="1">
    <location>
        <position position="64"/>
    </location>
</feature>
<sequence length="64" mass="7360">MDEETQRWLMSNVDAHGKPKWDPATLDDLSEEEIEGIPDEFTHQFLGDTWNIEPTVDSSDDEPV</sequence>
<organism evidence="1">
    <name type="scientific">marine sediment metagenome</name>
    <dbReference type="NCBI Taxonomy" id="412755"/>
    <lineage>
        <taxon>unclassified sequences</taxon>
        <taxon>metagenomes</taxon>
        <taxon>ecological metagenomes</taxon>
    </lineage>
</organism>
<dbReference type="AlphaFoldDB" id="X1TR17"/>
<proteinExistence type="predicted"/>
<evidence type="ECO:0000313" key="1">
    <source>
        <dbReference type="EMBL" id="GAJ07798.1"/>
    </source>
</evidence>
<name>X1TR17_9ZZZZ</name>
<comment type="caution">
    <text evidence="1">The sequence shown here is derived from an EMBL/GenBank/DDBJ whole genome shotgun (WGS) entry which is preliminary data.</text>
</comment>
<gene>
    <name evidence="1" type="ORF">S12H4_47096</name>
</gene>
<accession>X1TR17</accession>
<reference evidence="1" key="1">
    <citation type="journal article" date="2014" name="Front. Microbiol.">
        <title>High frequency of phylogenetically diverse reductive dehalogenase-homologous genes in deep subseafloor sedimentary metagenomes.</title>
        <authorList>
            <person name="Kawai M."/>
            <person name="Futagami T."/>
            <person name="Toyoda A."/>
            <person name="Takaki Y."/>
            <person name="Nishi S."/>
            <person name="Hori S."/>
            <person name="Arai W."/>
            <person name="Tsubouchi T."/>
            <person name="Morono Y."/>
            <person name="Uchiyama I."/>
            <person name="Ito T."/>
            <person name="Fujiyama A."/>
            <person name="Inagaki F."/>
            <person name="Takami H."/>
        </authorList>
    </citation>
    <scope>NUCLEOTIDE SEQUENCE</scope>
    <source>
        <strain evidence="1">Expedition CK06-06</strain>
    </source>
</reference>
<protein>
    <submittedName>
        <fullName evidence="1">Uncharacterized protein</fullName>
    </submittedName>
</protein>